<dbReference type="Pfam" id="PF00300">
    <property type="entry name" value="His_Phos_1"/>
    <property type="match status" value="1"/>
</dbReference>
<dbReference type="Gene3D" id="3.40.50.1240">
    <property type="entry name" value="Phosphoglycerate mutase-like"/>
    <property type="match status" value="1"/>
</dbReference>
<accession>A0A409XKP0</accession>
<dbReference type="PANTHER" id="PTHR48100:SF1">
    <property type="entry name" value="HISTIDINE PHOSPHATASE FAMILY PROTEIN-RELATED"/>
    <property type="match status" value="1"/>
</dbReference>
<dbReference type="GO" id="GO:0016791">
    <property type="term" value="F:phosphatase activity"/>
    <property type="evidence" value="ECO:0007669"/>
    <property type="project" value="TreeGrafter"/>
</dbReference>
<organism evidence="1 2">
    <name type="scientific">Psilocybe cyanescens</name>
    <dbReference type="NCBI Taxonomy" id="93625"/>
    <lineage>
        <taxon>Eukaryota</taxon>
        <taxon>Fungi</taxon>
        <taxon>Dikarya</taxon>
        <taxon>Basidiomycota</taxon>
        <taxon>Agaricomycotina</taxon>
        <taxon>Agaricomycetes</taxon>
        <taxon>Agaricomycetidae</taxon>
        <taxon>Agaricales</taxon>
        <taxon>Agaricineae</taxon>
        <taxon>Strophariaceae</taxon>
        <taxon>Psilocybe</taxon>
    </lineage>
</organism>
<dbReference type="InterPro" id="IPR050275">
    <property type="entry name" value="PGM_Phosphatase"/>
</dbReference>
<comment type="caution">
    <text evidence="1">The sequence shown here is derived from an EMBL/GenBank/DDBJ whole genome shotgun (WGS) entry which is preliminary data.</text>
</comment>
<dbReference type="SUPFAM" id="SSF53254">
    <property type="entry name" value="Phosphoglycerate mutase-like"/>
    <property type="match status" value="1"/>
</dbReference>
<dbReference type="InterPro" id="IPR029033">
    <property type="entry name" value="His_PPase_superfam"/>
</dbReference>
<dbReference type="Proteomes" id="UP000283269">
    <property type="component" value="Unassembled WGS sequence"/>
</dbReference>
<dbReference type="OrthoDB" id="496981at2759"/>
<evidence type="ECO:0008006" key="3">
    <source>
        <dbReference type="Google" id="ProtNLM"/>
    </source>
</evidence>
<sequence>MSLSTTYEVRDNLALKSVPGFFVQDDIEAIAVAVRKWLWARVPPRLGLKDTSDDRWAKFLALVEKLNEESPPETSFKFFLLARHGQGYHNVGESKYGTVDWDIINGDEEMIWGRQYLHFYHFKVSSYRLLIRLTADPLLTPLGRQQAADIQREMIIEAASGLPPPHKRYCSPFSRALDTCDISFAGVYKDHPHPVLVVENCREENGVHTCDKRNTRSYIASYKPHFSIEEGLTELDELWDPNLRETKEEVSLRARKIIDMVFENDTDSLYISITSHSGFITGFLQAIGRERYPLPTGGVLPVVVKRTQPPSS</sequence>
<protein>
    <recommendedName>
        <fullName evidence="3">Phosphoglycerate mutase-like protein</fullName>
    </recommendedName>
</protein>
<dbReference type="GO" id="GO:0005737">
    <property type="term" value="C:cytoplasm"/>
    <property type="evidence" value="ECO:0007669"/>
    <property type="project" value="TreeGrafter"/>
</dbReference>
<dbReference type="EMBL" id="NHYD01001375">
    <property type="protein sequence ID" value="PPQ91332.1"/>
    <property type="molecule type" value="Genomic_DNA"/>
</dbReference>
<dbReference type="InterPro" id="IPR013078">
    <property type="entry name" value="His_Pase_superF_clade-1"/>
</dbReference>
<evidence type="ECO:0000313" key="1">
    <source>
        <dbReference type="EMBL" id="PPQ91332.1"/>
    </source>
</evidence>
<evidence type="ECO:0000313" key="2">
    <source>
        <dbReference type="Proteomes" id="UP000283269"/>
    </source>
</evidence>
<dbReference type="PANTHER" id="PTHR48100">
    <property type="entry name" value="BROAD-SPECIFICITY PHOSPHATASE YOR283W-RELATED"/>
    <property type="match status" value="1"/>
</dbReference>
<keyword evidence="2" id="KW-1185">Reference proteome</keyword>
<gene>
    <name evidence="1" type="ORF">CVT25_003772</name>
</gene>
<reference evidence="1 2" key="1">
    <citation type="journal article" date="2018" name="Evol. Lett.">
        <title>Horizontal gene cluster transfer increased hallucinogenic mushroom diversity.</title>
        <authorList>
            <person name="Reynolds H.T."/>
            <person name="Vijayakumar V."/>
            <person name="Gluck-Thaler E."/>
            <person name="Korotkin H.B."/>
            <person name="Matheny P.B."/>
            <person name="Slot J.C."/>
        </authorList>
    </citation>
    <scope>NUCLEOTIDE SEQUENCE [LARGE SCALE GENOMIC DNA]</scope>
    <source>
        <strain evidence="1 2">2631</strain>
    </source>
</reference>
<dbReference type="AlphaFoldDB" id="A0A409XKP0"/>
<dbReference type="InParanoid" id="A0A409XKP0"/>
<proteinExistence type="predicted"/>
<name>A0A409XKP0_PSICY</name>